<dbReference type="EMBL" id="BAABBE010000013">
    <property type="protein sequence ID" value="GAA3655010.1"/>
    <property type="molecule type" value="Genomic_DNA"/>
</dbReference>
<reference evidence="4" key="1">
    <citation type="journal article" date="2019" name="Int. J. Syst. Evol. Microbiol.">
        <title>The Global Catalogue of Microorganisms (GCM) 10K type strain sequencing project: providing services to taxonomists for standard genome sequencing and annotation.</title>
        <authorList>
            <consortium name="The Broad Institute Genomics Platform"/>
            <consortium name="The Broad Institute Genome Sequencing Center for Infectious Disease"/>
            <person name="Wu L."/>
            <person name="Ma J."/>
        </authorList>
    </citation>
    <scope>NUCLEOTIDE SEQUENCE [LARGE SCALE GENOMIC DNA]</scope>
    <source>
        <strain evidence="4">JCM 17494</strain>
    </source>
</reference>
<feature type="region of interest" description="Disordered" evidence="1">
    <location>
        <begin position="153"/>
        <end position="194"/>
    </location>
</feature>
<comment type="caution">
    <text evidence="3">The sequence shown here is derived from an EMBL/GenBank/DDBJ whole genome shotgun (WGS) entry which is preliminary data.</text>
</comment>
<keyword evidence="4" id="KW-1185">Reference proteome</keyword>
<feature type="transmembrane region" description="Helical" evidence="2">
    <location>
        <begin position="56"/>
        <end position="78"/>
    </location>
</feature>
<protein>
    <recommendedName>
        <fullName evidence="5">Tryptophan-associated transmembrane protein (Trp_oprn_chp)</fullName>
    </recommendedName>
</protein>
<feature type="transmembrane region" description="Helical" evidence="2">
    <location>
        <begin position="90"/>
        <end position="109"/>
    </location>
</feature>
<sequence>MIDRRRIAVLLLVLGAALAVAGSLQDTYRTAHREVTWTSTLWIAKSSLPDGREDDAYFAVGWPVVVAAVLMAVAGLLVLREQTEFVGRPVAMGAAGALAGAVFVYLMLLRSQAEDMSKWPVDTGHPPSLTVLGGTYMLGLAAVIGLAGAALAQRKQEEPSPEDEEDVVVHQLDSDDDTPPFGIEIPLEEQQETR</sequence>
<evidence type="ECO:0000256" key="2">
    <source>
        <dbReference type="SAM" id="Phobius"/>
    </source>
</evidence>
<accession>A0ABP7BAW5</accession>
<keyword evidence="2" id="KW-1133">Transmembrane helix</keyword>
<keyword evidence="2" id="KW-0812">Transmembrane</keyword>
<evidence type="ECO:0008006" key="5">
    <source>
        <dbReference type="Google" id="ProtNLM"/>
    </source>
</evidence>
<evidence type="ECO:0000313" key="3">
    <source>
        <dbReference type="EMBL" id="GAA3655010.1"/>
    </source>
</evidence>
<proteinExistence type="predicted"/>
<keyword evidence="2" id="KW-0472">Membrane</keyword>
<gene>
    <name evidence="3" type="ORF">GCM10022267_46560</name>
</gene>
<evidence type="ECO:0000256" key="1">
    <source>
        <dbReference type="SAM" id="MobiDB-lite"/>
    </source>
</evidence>
<dbReference type="RefSeq" id="WP_146231574.1">
    <property type="nucleotide sequence ID" value="NZ_BAABBE010000013.1"/>
</dbReference>
<name>A0ABP7BAW5_9PSEU</name>
<organism evidence="3 4">
    <name type="scientific">Lentzea roselyniae</name>
    <dbReference type="NCBI Taxonomy" id="531940"/>
    <lineage>
        <taxon>Bacteria</taxon>
        <taxon>Bacillati</taxon>
        <taxon>Actinomycetota</taxon>
        <taxon>Actinomycetes</taxon>
        <taxon>Pseudonocardiales</taxon>
        <taxon>Pseudonocardiaceae</taxon>
        <taxon>Lentzea</taxon>
    </lineage>
</organism>
<dbReference type="Proteomes" id="UP001500711">
    <property type="component" value="Unassembled WGS sequence"/>
</dbReference>
<feature type="transmembrane region" description="Helical" evidence="2">
    <location>
        <begin position="129"/>
        <end position="152"/>
    </location>
</feature>
<evidence type="ECO:0000313" key="4">
    <source>
        <dbReference type="Proteomes" id="UP001500711"/>
    </source>
</evidence>